<dbReference type="AlphaFoldDB" id="A0AAV5A501"/>
<evidence type="ECO:0000256" key="1">
    <source>
        <dbReference type="ARBA" id="ARBA00005179"/>
    </source>
</evidence>
<keyword evidence="6" id="KW-1185">Reference proteome</keyword>
<dbReference type="PANTHER" id="PTHR35897:SF1">
    <property type="entry name" value="METHYLTRANSFERASE AUSD"/>
    <property type="match status" value="1"/>
</dbReference>
<gene>
    <name evidence="5" type="ORF">Clacol_001168</name>
</gene>
<protein>
    <submittedName>
        <fullName evidence="5">Uncharacterized protein</fullName>
    </submittedName>
</protein>
<keyword evidence="3" id="KW-0949">S-adenosyl-L-methionine</keyword>
<dbReference type="PANTHER" id="PTHR35897">
    <property type="entry name" value="METHYLTRANSFERASE AUSD"/>
    <property type="match status" value="1"/>
</dbReference>
<dbReference type="EMBL" id="BPWL01000002">
    <property type="protein sequence ID" value="GJJ06970.1"/>
    <property type="molecule type" value="Genomic_DNA"/>
</dbReference>
<dbReference type="InterPro" id="IPR029063">
    <property type="entry name" value="SAM-dependent_MTases_sf"/>
</dbReference>
<comment type="caution">
    <text evidence="5">The sequence shown here is derived from an EMBL/GenBank/DDBJ whole genome shotgun (WGS) entry which is preliminary data.</text>
</comment>
<keyword evidence="2" id="KW-0808">Transferase</keyword>
<comment type="similarity">
    <text evidence="4">Belongs to the class I-like SAM-binding methyltransferase superfamily.</text>
</comment>
<reference evidence="5" key="1">
    <citation type="submission" date="2021-10" db="EMBL/GenBank/DDBJ databases">
        <title>De novo Genome Assembly of Clathrus columnatus (Basidiomycota, Fungi) Using Illumina and Nanopore Sequence Data.</title>
        <authorList>
            <person name="Ogiso-Tanaka E."/>
            <person name="Itagaki H."/>
            <person name="Hosoya T."/>
            <person name="Hosaka K."/>
        </authorList>
    </citation>
    <scope>NUCLEOTIDE SEQUENCE</scope>
    <source>
        <strain evidence="5">MO-923</strain>
    </source>
</reference>
<evidence type="ECO:0000256" key="4">
    <source>
        <dbReference type="ARBA" id="ARBA00038314"/>
    </source>
</evidence>
<evidence type="ECO:0000313" key="6">
    <source>
        <dbReference type="Proteomes" id="UP001050691"/>
    </source>
</evidence>
<dbReference type="Gene3D" id="3.40.50.150">
    <property type="entry name" value="Vaccinia Virus protein VP39"/>
    <property type="match status" value="1"/>
</dbReference>
<evidence type="ECO:0000256" key="2">
    <source>
        <dbReference type="ARBA" id="ARBA00022679"/>
    </source>
</evidence>
<evidence type="ECO:0000256" key="3">
    <source>
        <dbReference type="ARBA" id="ARBA00022691"/>
    </source>
</evidence>
<accession>A0AAV5A501</accession>
<comment type="pathway">
    <text evidence="1">Secondary metabolite biosynthesis.</text>
</comment>
<sequence>MVSLSSPSTLVKKPNSKMANYDVLPLDPALYYLDPRLARLFKQSTGYRNEADLKAHILRIQADAYAMCPYPCIRLFSFTQLAVTEYPYYKSIIRQGRLDPNAILLEIGVGFGNDIRKMIYDGYPIEKVVVMDKNQKLWEIGHRLFCSTPRTFPVKFIRGDIFDQSVLSDYTSPSLSQPNIHSLDTLTPLKEHATTITLQMVFHLFDLKRQYLLAKRVASLLSSAPNSLIVGRQMGDATPRTMMLGKSPHFIHNPESWERMWSDVFPKGSVEYRTALVDLPPHLRSGSSGMLGISQFLVWSIRRL</sequence>
<dbReference type="GO" id="GO:0016740">
    <property type="term" value="F:transferase activity"/>
    <property type="evidence" value="ECO:0007669"/>
    <property type="project" value="UniProtKB-KW"/>
</dbReference>
<evidence type="ECO:0000313" key="5">
    <source>
        <dbReference type="EMBL" id="GJJ06970.1"/>
    </source>
</evidence>
<dbReference type="InterPro" id="IPR051654">
    <property type="entry name" value="Meroterpenoid_MTases"/>
</dbReference>
<organism evidence="5 6">
    <name type="scientific">Clathrus columnatus</name>
    <dbReference type="NCBI Taxonomy" id="1419009"/>
    <lineage>
        <taxon>Eukaryota</taxon>
        <taxon>Fungi</taxon>
        <taxon>Dikarya</taxon>
        <taxon>Basidiomycota</taxon>
        <taxon>Agaricomycotina</taxon>
        <taxon>Agaricomycetes</taxon>
        <taxon>Phallomycetidae</taxon>
        <taxon>Phallales</taxon>
        <taxon>Clathraceae</taxon>
        <taxon>Clathrus</taxon>
    </lineage>
</organism>
<name>A0AAV5A501_9AGAM</name>
<proteinExistence type="inferred from homology"/>
<dbReference type="Proteomes" id="UP001050691">
    <property type="component" value="Unassembled WGS sequence"/>
</dbReference>
<dbReference type="SUPFAM" id="SSF53335">
    <property type="entry name" value="S-adenosyl-L-methionine-dependent methyltransferases"/>
    <property type="match status" value="1"/>
</dbReference>